<dbReference type="SUPFAM" id="SSF47336">
    <property type="entry name" value="ACP-like"/>
    <property type="match status" value="1"/>
</dbReference>
<evidence type="ECO:0000313" key="4">
    <source>
        <dbReference type="Proteomes" id="UP000677218"/>
    </source>
</evidence>
<dbReference type="Gene3D" id="3.40.50.12780">
    <property type="entry name" value="N-terminal domain of ligase-like"/>
    <property type="match status" value="1"/>
</dbReference>
<dbReference type="GO" id="GO:0031177">
    <property type="term" value="F:phosphopantetheine binding"/>
    <property type="evidence" value="ECO:0007669"/>
    <property type="project" value="TreeGrafter"/>
</dbReference>
<reference evidence="3" key="1">
    <citation type="submission" date="2020-08" db="EMBL/GenBank/DDBJ databases">
        <title>Taxonomic study for Lactobacillus species isolated from hardwood bark.</title>
        <authorList>
            <person name="Tohno M."/>
            <person name="Tanizawa Y."/>
        </authorList>
    </citation>
    <scope>NUCLEOTIDE SEQUENCE</scope>
    <source>
        <strain evidence="3">B40</strain>
    </source>
</reference>
<dbReference type="RefSeq" id="WP_212781438.1">
    <property type="nucleotide sequence ID" value="NZ_BMAY01000018.1"/>
</dbReference>
<keyword evidence="4" id="KW-1185">Reference proteome</keyword>
<dbReference type="Pfam" id="PF00501">
    <property type="entry name" value="AMP-binding"/>
    <property type="match status" value="1"/>
</dbReference>
<dbReference type="SUPFAM" id="SSF56801">
    <property type="entry name" value="Acetyl-CoA synthetase-like"/>
    <property type="match status" value="1"/>
</dbReference>
<dbReference type="InterPro" id="IPR000873">
    <property type="entry name" value="AMP-dep_synth/lig_dom"/>
</dbReference>
<evidence type="ECO:0000259" key="1">
    <source>
        <dbReference type="Pfam" id="PF00501"/>
    </source>
</evidence>
<sequence>MLVLDKFEETLAVYPNKIAVQAQTGSFTFVQVENLANHLALQLDRQGAQEIVPYYLQDTCYVLSTVLGIWKSGRTPMPLVSALPLAGALDRVKEVSFSNLVTDFAADAAVRIDQLNSEIATSYQTKQSAKYAYILSTSGSTGVPKKVFLTPANIEWILSVVYPLIGVDQNTSFLFSTPYSFDVSLTEILAPAVAGAKLVCLPASPSKSESIRMIPAMLRNKQITHLSLSPSFAEVLVQIAGEAVFDNLTHLMVAGEAFPASLAQKLQHAIASGCNVYNLYGPTETTVYAFCHEVSGNEEKYVPIGRPLPGVNYLLPKNNNKGELYISGKGVTAGYVLDPVKDRASFKIIAGQRYYATGDNVMRADNGELIFLERQDDQVQVNGIRVELGEVEAVGGKVPGVQAAVCKYYHGRIYVFYLSKTDKAKEIKQALPKYLNPIVVHATEFLYNYNRKFDTKQMIDKFYTRKNASKGTETIEKLQYLLSKYQVQKIEDLDSLEFVRFLIDVEEEFELEISDSQVAGLKTLGQLAAYLQQDQLKQQMTGQVEQAEIINLQYQLQKLDHSCFPERITASSSQQSLFRQRKKSFTQLKIALKQVDGVTIYKLHRLLKELSKKVDLLQFAWFSEGDNLYFKRLKQADPIIYATERSFSEVELGQILYRKSGDPIYLGLVNPAKQELELVFSHHTLDASSAGKLEQIIAQLYRKELSIADVPTSSYQNFMAWVDQVNQQTDLRTALNYLPKAQGNLALKRDESRLHVIKFAANTGTTDEVYQLSLFLLSQAIMIDQGWEQVTGEIALNLRDFAGFSAESVIGDIHATVPFEVRKNDTLDDFSTRYQNWVDFYKSGVDYRYCLFNHQGKNLDFLAQVAKRWNHKNISPNYIGEVKSIAALLQEINAMPFKANYITLASHAGTIYAILYGDLLQKDQYQLQVGDHQYKLVNEAIRRSRIG</sequence>
<protein>
    <recommendedName>
        <fullName evidence="5">Non-ribosomal peptide synthetase</fullName>
    </recommendedName>
</protein>
<evidence type="ECO:0000259" key="2">
    <source>
        <dbReference type="Pfam" id="PF00550"/>
    </source>
</evidence>
<dbReference type="EMBL" id="BMAY01000018">
    <property type="protein sequence ID" value="GFZ27758.1"/>
    <property type="molecule type" value="Genomic_DNA"/>
</dbReference>
<gene>
    <name evidence="3" type="ORF">LCB40_16380</name>
</gene>
<dbReference type="InterPro" id="IPR036736">
    <property type="entry name" value="ACP-like_sf"/>
</dbReference>
<dbReference type="Proteomes" id="UP000677218">
    <property type="component" value="Unassembled WGS sequence"/>
</dbReference>
<organism evidence="3 4">
    <name type="scientific">Lactobacillus corticis</name>
    <dbReference type="NCBI Taxonomy" id="2201249"/>
    <lineage>
        <taxon>Bacteria</taxon>
        <taxon>Bacillati</taxon>
        <taxon>Bacillota</taxon>
        <taxon>Bacilli</taxon>
        <taxon>Lactobacillales</taxon>
        <taxon>Lactobacillaceae</taxon>
        <taxon>Lactobacillus</taxon>
    </lineage>
</organism>
<dbReference type="GO" id="GO:0005737">
    <property type="term" value="C:cytoplasm"/>
    <property type="evidence" value="ECO:0007669"/>
    <property type="project" value="TreeGrafter"/>
</dbReference>
<dbReference type="PANTHER" id="PTHR45527:SF1">
    <property type="entry name" value="FATTY ACID SYNTHASE"/>
    <property type="match status" value="1"/>
</dbReference>
<dbReference type="InterPro" id="IPR009081">
    <property type="entry name" value="PP-bd_ACP"/>
</dbReference>
<dbReference type="GO" id="GO:0043041">
    <property type="term" value="P:amino acid activation for nonribosomal peptide biosynthetic process"/>
    <property type="evidence" value="ECO:0007669"/>
    <property type="project" value="TreeGrafter"/>
</dbReference>
<dbReference type="PANTHER" id="PTHR45527">
    <property type="entry name" value="NONRIBOSOMAL PEPTIDE SYNTHETASE"/>
    <property type="match status" value="1"/>
</dbReference>
<accession>A0A916QJI4</accession>
<proteinExistence type="predicted"/>
<dbReference type="Pfam" id="PF00550">
    <property type="entry name" value="PP-binding"/>
    <property type="match status" value="1"/>
</dbReference>
<dbReference type="GO" id="GO:0044550">
    <property type="term" value="P:secondary metabolite biosynthetic process"/>
    <property type="evidence" value="ECO:0007669"/>
    <property type="project" value="TreeGrafter"/>
</dbReference>
<dbReference type="InterPro" id="IPR042099">
    <property type="entry name" value="ANL_N_sf"/>
</dbReference>
<feature type="domain" description="AMP-dependent synthetase/ligase" evidence="1">
    <location>
        <begin position="7"/>
        <end position="335"/>
    </location>
</feature>
<name>A0A916QJI4_9LACO</name>
<dbReference type="AlphaFoldDB" id="A0A916QJI4"/>
<feature type="domain" description="Carrier" evidence="2">
    <location>
        <begin position="493"/>
        <end position="531"/>
    </location>
</feature>
<dbReference type="Gene3D" id="1.10.1200.10">
    <property type="entry name" value="ACP-like"/>
    <property type="match status" value="1"/>
</dbReference>
<dbReference type="InterPro" id="IPR045851">
    <property type="entry name" value="AMP-bd_C_sf"/>
</dbReference>
<dbReference type="Gene3D" id="3.30.300.30">
    <property type="match status" value="1"/>
</dbReference>
<evidence type="ECO:0000313" key="3">
    <source>
        <dbReference type="EMBL" id="GFZ27758.1"/>
    </source>
</evidence>
<comment type="caution">
    <text evidence="3">The sequence shown here is derived from an EMBL/GenBank/DDBJ whole genome shotgun (WGS) entry which is preliminary data.</text>
</comment>
<evidence type="ECO:0008006" key="5">
    <source>
        <dbReference type="Google" id="ProtNLM"/>
    </source>
</evidence>